<sequence length="952" mass="106741">MGSSKNQHQLPPPIVCVGASAGGLEAIERFFQSCPNDLGASYVVIQHLSSHYKSMMDDLINRYSNMKVKIIKTGDIPLKNQIYLIEAGTVIRLINGAFHVDKKIEGELTLPIDIFLQSLADDKRGQSTAVILSGTGCDGSRGVVALNAVGGFVIVQSPAQSGFDGMPKSAISTGVVDSVLGAEAIPLQIKKYLSADFIRSSSKESFFPELAVGNPQEHYARIIDKLYVEFGINFALYKDATVIRRIERRMQVKHITDYKKYAEVIEKDPTEALSLRKELLIPVTNFFRDPEIFNTIKSQVIENLIDSHCGSGDIRVWVAGCATGEEAYSYAMLLESALRKRKSQLNFKVFATDVNPSIIDIASKGIYPESIKREVHKDIAELYFVAHDGQLKVNQNIRQRVVFAVHNLLTDAPFTKMNLVSCRNTLIYFKNDAQKEALKKLAFSVQPNGFLVLGKSESLIAYDDYFEVTDRKHKIFKCTKRAPASLSSGYIQHHKNNVTTSADYSIATKQNSEIELIADAQIKKCFIPLTLLVDHSQEVIHIYGEDTSLLELKPGSVNYQLANLLPGKIASVAVALLYRLNKKGGVITSDTVKWKDENTQLHDIQIKGWMIHHGDMPSHYVLAIVKIAQPSDAKSETSHSELNQSALDKITQLQLELTATRESLQSTIEEFETTNEELQATNEELMASNEELQGSNEELQSVNEDLNAVNAEYHEKVSILNRINADLDAMSLSTGIATIFVDDALRLTRFTPDASLIFKVRDQDLGRPLDEIVNTLNYDSFFEDINETLTSETTKEVEVINNVGQGYLMRIVKYRIPSSEKLGVAISLIESYGYRTNQKIIDALPHHIVVLDKQGDIQMVNEAWKKFVRTNQHDAIQRNSWLGERYTDYCDHELSLDINSVLNGKCARLKKVYPCHSSNEKRWFVMEVQALDHDGYSAVISHTNITDFKERQ</sequence>
<dbReference type="Proteomes" id="UP001139488">
    <property type="component" value="Unassembled WGS sequence"/>
</dbReference>
<evidence type="ECO:0000313" key="11">
    <source>
        <dbReference type="EMBL" id="MCJ2376468.1"/>
    </source>
</evidence>
<dbReference type="GO" id="GO:0008984">
    <property type="term" value="F:protein-glutamate methylesterase activity"/>
    <property type="evidence" value="ECO:0007669"/>
    <property type="project" value="InterPro"/>
</dbReference>
<proteinExistence type="predicted"/>
<evidence type="ECO:0000256" key="2">
    <source>
        <dbReference type="ARBA" id="ARBA00002759"/>
    </source>
</evidence>
<dbReference type="Pfam" id="PF01739">
    <property type="entry name" value="CheR"/>
    <property type="match status" value="1"/>
</dbReference>
<dbReference type="GO" id="GO:0032259">
    <property type="term" value="P:methylation"/>
    <property type="evidence" value="ECO:0007669"/>
    <property type="project" value="UniProtKB-KW"/>
</dbReference>
<dbReference type="SUPFAM" id="SSF55785">
    <property type="entry name" value="PYP-like sensor domain (PAS domain)"/>
    <property type="match status" value="1"/>
</dbReference>
<dbReference type="InterPro" id="IPR022642">
    <property type="entry name" value="CheR_C"/>
</dbReference>
<evidence type="ECO:0000256" key="6">
    <source>
        <dbReference type="ARBA" id="ARBA00022691"/>
    </source>
</evidence>
<dbReference type="SUPFAM" id="SSF52738">
    <property type="entry name" value="Methylesterase CheB, C-terminal domain"/>
    <property type="match status" value="1"/>
</dbReference>
<dbReference type="InterPro" id="IPR000673">
    <property type="entry name" value="Sig_transdc_resp-reg_Me-estase"/>
</dbReference>
<dbReference type="PRINTS" id="PR00996">
    <property type="entry name" value="CHERMTFRASE"/>
</dbReference>
<protein>
    <recommendedName>
        <fullName evidence="3">protein-glutamate O-methyltransferase</fullName>
        <ecNumber evidence="3">2.1.1.80</ecNumber>
    </recommendedName>
</protein>
<evidence type="ECO:0000256" key="3">
    <source>
        <dbReference type="ARBA" id="ARBA00012534"/>
    </source>
</evidence>
<dbReference type="RefSeq" id="WP_244356016.1">
    <property type="nucleotide sequence ID" value="NZ_JAJNNZ010000004.1"/>
</dbReference>
<dbReference type="PANTHER" id="PTHR24422">
    <property type="entry name" value="CHEMOTAXIS PROTEIN METHYLTRANSFERASE"/>
    <property type="match status" value="1"/>
</dbReference>
<dbReference type="InterPro" id="IPR029063">
    <property type="entry name" value="SAM-dependent_MTases_sf"/>
</dbReference>
<dbReference type="InterPro" id="IPR000780">
    <property type="entry name" value="CheR_MeTrfase"/>
</dbReference>
<keyword evidence="7" id="KW-0145">Chemotaxis</keyword>
<dbReference type="EMBL" id="JAJNNZ010000004">
    <property type="protein sequence ID" value="MCJ2376468.1"/>
    <property type="molecule type" value="Genomic_DNA"/>
</dbReference>
<accession>A0A9X2AYA6</accession>
<keyword evidence="4" id="KW-0489">Methyltransferase</keyword>
<dbReference type="AlphaFoldDB" id="A0A9X2AYA6"/>
<organism evidence="11 12">
    <name type="scientific">Vibrio gelatinilyticus</name>
    <dbReference type="NCBI Taxonomy" id="2893468"/>
    <lineage>
        <taxon>Bacteria</taxon>
        <taxon>Pseudomonadati</taxon>
        <taxon>Pseudomonadota</taxon>
        <taxon>Gammaproteobacteria</taxon>
        <taxon>Vibrionales</taxon>
        <taxon>Vibrionaceae</taxon>
        <taxon>Vibrio</taxon>
    </lineage>
</organism>
<dbReference type="InterPro" id="IPR000014">
    <property type="entry name" value="PAS"/>
</dbReference>
<dbReference type="GO" id="GO:0005737">
    <property type="term" value="C:cytoplasm"/>
    <property type="evidence" value="ECO:0007669"/>
    <property type="project" value="InterPro"/>
</dbReference>
<dbReference type="Gene3D" id="3.40.50.150">
    <property type="entry name" value="Vaccinia Virus protein VP39"/>
    <property type="match status" value="1"/>
</dbReference>
<evidence type="ECO:0000256" key="1">
    <source>
        <dbReference type="ARBA" id="ARBA00001541"/>
    </source>
</evidence>
<dbReference type="Pfam" id="PF01339">
    <property type="entry name" value="CheB_methylest"/>
    <property type="match status" value="1"/>
</dbReference>
<dbReference type="PROSITE" id="PS50122">
    <property type="entry name" value="CHEB"/>
    <property type="match status" value="1"/>
</dbReference>
<evidence type="ECO:0000259" key="9">
    <source>
        <dbReference type="PROSITE" id="PS50122"/>
    </source>
</evidence>
<name>A0A9X2AYA6_9VIBR</name>
<dbReference type="EC" id="2.1.1.80" evidence="3"/>
<dbReference type="InterPro" id="IPR022641">
    <property type="entry name" value="CheR_N"/>
</dbReference>
<dbReference type="Gene3D" id="3.30.450.20">
    <property type="entry name" value="PAS domain"/>
    <property type="match status" value="1"/>
</dbReference>
<dbReference type="GO" id="GO:0000156">
    <property type="term" value="F:phosphorelay response regulator activity"/>
    <property type="evidence" value="ECO:0007669"/>
    <property type="project" value="InterPro"/>
</dbReference>
<evidence type="ECO:0000256" key="4">
    <source>
        <dbReference type="ARBA" id="ARBA00022603"/>
    </source>
</evidence>
<dbReference type="InterPro" id="IPR050903">
    <property type="entry name" value="Bact_Chemotaxis_MeTrfase"/>
</dbReference>
<feature type="active site" evidence="7">
    <location>
        <position position="138"/>
    </location>
</feature>
<comment type="caution">
    <text evidence="11">The sequence shown here is derived from an EMBL/GenBank/DDBJ whole genome shotgun (WGS) entry which is preliminary data.</text>
</comment>
<feature type="coiled-coil region" evidence="8">
    <location>
        <begin position="650"/>
        <end position="716"/>
    </location>
</feature>
<reference evidence="11" key="1">
    <citation type="submission" date="2021-11" db="EMBL/GenBank/DDBJ databases">
        <title>Vibrio ZSDE26 sp. nov. and Vibrio ZSDZ34 sp. nov., isolated from coastal seawater in Qingdao.</title>
        <authorList>
            <person name="Zhang P."/>
        </authorList>
    </citation>
    <scope>NUCLEOTIDE SEQUENCE</scope>
    <source>
        <strain evidence="11">ZSDZ34</strain>
    </source>
</reference>
<dbReference type="Gene3D" id="1.10.155.10">
    <property type="entry name" value="Chemotaxis receptor methyltransferase CheR, N-terminal domain"/>
    <property type="match status" value="1"/>
</dbReference>
<dbReference type="SMART" id="SM00138">
    <property type="entry name" value="MeTrc"/>
    <property type="match status" value="1"/>
</dbReference>
<dbReference type="InterPro" id="IPR036804">
    <property type="entry name" value="CheR_N_sf"/>
</dbReference>
<evidence type="ECO:0000256" key="5">
    <source>
        <dbReference type="ARBA" id="ARBA00022679"/>
    </source>
</evidence>
<evidence type="ECO:0000256" key="7">
    <source>
        <dbReference type="PROSITE-ProRule" id="PRU00050"/>
    </source>
</evidence>
<feature type="domain" description="CheR-type methyltransferase" evidence="10">
    <location>
        <begin position="216"/>
        <end position="481"/>
    </location>
</feature>
<keyword evidence="6" id="KW-0949">S-adenosyl-L-methionine</keyword>
<dbReference type="InterPro" id="IPR035909">
    <property type="entry name" value="CheB_C"/>
</dbReference>
<feature type="active site" evidence="7">
    <location>
        <position position="20"/>
    </location>
</feature>
<dbReference type="SUPFAM" id="SSF47757">
    <property type="entry name" value="Chemotaxis receptor methyltransferase CheR, N-terminal domain"/>
    <property type="match status" value="1"/>
</dbReference>
<dbReference type="PROSITE" id="PS50123">
    <property type="entry name" value="CHER"/>
    <property type="match status" value="1"/>
</dbReference>
<keyword evidence="12" id="KW-1185">Reference proteome</keyword>
<dbReference type="Gene3D" id="3.40.50.180">
    <property type="entry name" value="Methylesterase CheB, C-terminal domain"/>
    <property type="match status" value="1"/>
</dbReference>
<dbReference type="CDD" id="cd16434">
    <property type="entry name" value="CheB-CheR_fusion"/>
    <property type="match status" value="1"/>
</dbReference>
<comment type="catalytic activity">
    <reaction evidence="1">
        <text>L-glutamyl-[protein] + S-adenosyl-L-methionine = [protein]-L-glutamate 5-O-methyl ester + S-adenosyl-L-homocysteine</text>
        <dbReference type="Rhea" id="RHEA:24452"/>
        <dbReference type="Rhea" id="RHEA-COMP:10208"/>
        <dbReference type="Rhea" id="RHEA-COMP:10311"/>
        <dbReference type="ChEBI" id="CHEBI:29973"/>
        <dbReference type="ChEBI" id="CHEBI:57856"/>
        <dbReference type="ChEBI" id="CHEBI:59789"/>
        <dbReference type="ChEBI" id="CHEBI:82795"/>
        <dbReference type="EC" id="2.1.1.80"/>
    </reaction>
</comment>
<comment type="function">
    <text evidence="2">Methylation of the membrane-bound methyl-accepting chemotaxis proteins (MCP) to form gamma-glutamyl methyl ester residues in MCP.</text>
</comment>
<keyword evidence="8" id="KW-0175">Coiled coil</keyword>
<feature type="active site" evidence="7">
    <location>
        <position position="47"/>
    </location>
</feature>
<keyword evidence="5" id="KW-0808">Transferase</keyword>
<dbReference type="SUPFAM" id="SSF53335">
    <property type="entry name" value="S-adenosyl-L-methionine-dependent methyltransferases"/>
    <property type="match status" value="1"/>
</dbReference>
<gene>
    <name evidence="11" type="ORF">LNL84_06430</name>
</gene>
<dbReference type="PANTHER" id="PTHR24422:SF10">
    <property type="entry name" value="CHEMOTAXIS PROTEIN METHYLTRANSFERASE 2"/>
    <property type="match status" value="1"/>
</dbReference>
<dbReference type="GO" id="GO:0008983">
    <property type="term" value="F:protein-glutamate O-methyltransferase activity"/>
    <property type="evidence" value="ECO:0007669"/>
    <property type="project" value="UniProtKB-EC"/>
</dbReference>
<evidence type="ECO:0000313" key="12">
    <source>
        <dbReference type="Proteomes" id="UP001139488"/>
    </source>
</evidence>
<dbReference type="SMART" id="SM00091">
    <property type="entry name" value="PAS"/>
    <property type="match status" value="2"/>
</dbReference>
<evidence type="ECO:0000259" key="10">
    <source>
        <dbReference type="PROSITE" id="PS50123"/>
    </source>
</evidence>
<keyword evidence="7" id="KW-0378">Hydrolase</keyword>
<feature type="domain" description="CheB-type methylesterase" evidence="9">
    <location>
        <begin position="11"/>
        <end position="196"/>
    </location>
</feature>
<dbReference type="GO" id="GO:0006935">
    <property type="term" value="P:chemotaxis"/>
    <property type="evidence" value="ECO:0007669"/>
    <property type="project" value="UniProtKB-UniRule"/>
</dbReference>
<dbReference type="Pfam" id="PF13596">
    <property type="entry name" value="PAS_10"/>
    <property type="match status" value="1"/>
</dbReference>
<dbReference type="Pfam" id="PF03705">
    <property type="entry name" value="CheR_N"/>
    <property type="match status" value="1"/>
</dbReference>
<dbReference type="InterPro" id="IPR035965">
    <property type="entry name" value="PAS-like_dom_sf"/>
</dbReference>
<evidence type="ECO:0000256" key="8">
    <source>
        <dbReference type="SAM" id="Coils"/>
    </source>
</evidence>